<evidence type="ECO:0000313" key="1">
    <source>
        <dbReference type="EMBL" id="WNL16247.1"/>
    </source>
</evidence>
<dbReference type="AlphaFoldDB" id="A0AA96I3C3"/>
<name>A0AA96I3C3_9BACT</name>
<dbReference type="EMBL" id="CP134846">
    <property type="protein sequence ID" value="WNL16247.1"/>
    <property type="molecule type" value="Genomic_DNA"/>
</dbReference>
<accession>A0AA96I3C3</accession>
<reference evidence="1" key="1">
    <citation type="submission" date="2023-09" db="EMBL/GenBank/DDBJ databases">
        <title>Arcobacter tbilisiensis sp. nov. isolated from chicken meat in Tbilisi, Georgia.</title>
        <authorList>
            <person name="Matthias R."/>
            <person name="Zautner A.E."/>
        </authorList>
    </citation>
    <scope>NUCLEOTIDE SEQUENCE</scope>
    <source>
        <strain evidence="1">LEO 107</strain>
    </source>
</reference>
<protein>
    <submittedName>
        <fullName evidence="1">Uncharacterized protein</fullName>
    </submittedName>
</protein>
<organism evidence="1">
    <name type="scientific">Arcobacter sp. AZ-2023</name>
    <dbReference type="NCBI Taxonomy" id="3074453"/>
    <lineage>
        <taxon>Bacteria</taxon>
        <taxon>Pseudomonadati</taxon>
        <taxon>Campylobacterota</taxon>
        <taxon>Epsilonproteobacteria</taxon>
        <taxon>Campylobacterales</taxon>
        <taxon>Arcobacteraceae</taxon>
        <taxon>Arcobacter</taxon>
    </lineage>
</organism>
<gene>
    <name evidence="1" type="ORF">RJG54_08490</name>
</gene>
<proteinExistence type="predicted"/>
<sequence length="178" mass="21080">MRTITGNIKILADEKYANKKLEFILCNLYGKQISNLDVDGQIATKKSITTDEEGNFKIELFETETSKIPMYYKIIFIDNPDIEDIKLFVQQGNTEVDFLKLLFPLPKLNMFYETKNQKLIFNNMIIDLFERFFANENIFVNNNENNLLQEYIKYADKSRDSELMDKLDKFLGEIKWQK</sequence>